<feature type="compositionally biased region" description="Basic residues" evidence="1">
    <location>
        <begin position="81"/>
        <end position="99"/>
    </location>
</feature>
<accession>A0A669CEW8</accession>
<evidence type="ECO:0000256" key="1">
    <source>
        <dbReference type="SAM" id="MobiDB-lite"/>
    </source>
</evidence>
<dbReference type="InParanoid" id="A0A669CEW8"/>
<dbReference type="GeneTree" id="ENSGT01120000271821"/>
<feature type="region of interest" description="Disordered" evidence="1">
    <location>
        <begin position="68"/>
        <end position="99"/>
    </location>
</feature>
<dbReference type="InterPro" id="IPR005135">
    <property type="entry name" value="Endo/exonuclease/phosphatase"/>
</dbReference>
<dbReference type="Pfam" id="PF00078">
    <property type="entry name" value="RVT_1"/>
    <property type="match status" value="1"/>
</dbReference>
<organism evidence="4 5">
    <name type="scientific">Oreochromis niloticus</name>
    <name type="common">Nile tilapia</name>
    <name type="synonym">Tilapia nilotica</name>
    <dbReference type="NCBI Taxonomy" id="8128"/>
    <lineage>
        <taxon>Eukaryota</taxon>
        <taxon>Metazoa</taxon>
        <taxon>Chordata</taxon>
        <taxon>Craniata</taxon>
        <taxon>Vertebrata</taxon>
        <taxon>Euteleostomi</taxon>
        <taxon>Actinopterygii</taxon>
        <taxon>Neopterygii</taxon>
        <taxon>Teleostei</taxon>
        <taxon>Neoteleostei</taxon>
        <taxon>Acanthomorphata</taxon>
        <taxon>Ovalentaria</taxon>
        <taxon>Cichlomorphae</taxon>
        <taxon>Cichliformes</taxon>
        <taxon>Cichlidae</taxon>
        <taxon>African cichlids</taxon>
        <taxon>Pseudocrenilabrinae</taxon>
        <taxon>Oreochromini</taxon>
        <taxon>Oreochromis</taxon>
    </lineage>
</organism>
<protein>
    <recommendedName>
        <fullName evidence="3">Reverse transcriptase domain-containing protein</fullName>
    </recommendedName>
</protein>
<dbReference type="InterPro" id="IPR036691">
    <property type="entry name" value="Endo/exonu/phosph_ase_sf"/>
</dbReference>
<dbReference type="Gene3D" id="3.60.10.10">
    <property type="entry name" value="Endonuclease/exonuclease/phosphatase"/>
    <property type="match status" value="1"/>
</dbReference>
<keyword evidence="2" id="KW-1133">Transmembrane helix</keyword>
<dbReference type="Pfam" id="PF03372">
    <property type="entry name" value="Exo_endo_phos"/>
    <property type="match status" value="1"/>
</dbReference>
<evidence type="ECO:0000313" key="4">
    <source>
        <dbReference type="Ensembl" id="ENSONIP00000045381.1"/>
    </source>
</evidence>
<dbReference type="Proteomes" id="UP000005207">
    <property type="component" value="Unplaced"/>
</dbReference>
<dbReference type="Ensembl" id="ENSONIT00000039284.1">
    <property type="protein sequence ID" value="ENSONIP00000045381.1"/>
    <property type="gene ID" value="ENSONIG00000027884.1"/>
</dbReference>
<keyword evidence="2" id="KW-0812">Transmembrane</keyword>
<dbReference type="InterPro" id="IPR043502">
    <property type="entry name" value="DNA/RNA_pol_sf"/>
</dbReference>
<name>A0A669CEW8_ORENI</name>
<sequence>MAAREQREAQCLSRICYLAVFYLLLTGLFVQNCCALLTYSRQELLDIWTHNSNSFIADLRLIPEISRTPEAAHSPRPGGSARRRRRDRKQRRGRRGGLRAKLKLTPHRLPLPSIFLANVRSLANKMDEIRLSITNNRRIMDSNVMFFTETWLNNSCPDNAIELAGRHTHRADRLADDSGKTRGGGLCIYINNAWCMNSTTTESHCSPNAEFLMVKCRPYYLPRELTSIILTAVYIPPDANARLAMKELSAAINKHQNKHPEAAFIVAGDFNHTNLKTVLPRFHQHVSCHTRGDKTLDHVYSNLAGAYKATPLPHIGQSDHLSLFLTPRYSPLIQRVKPAVRTIKVWPEGTDAVLQDRFKNTDWNMFTHTDLDQYASSVLDYISKTTDSVTTQKRITMYPNQKPWMNRDVRLLLKARNTAFRSGDAHAYSTARANLKKGIKKAKHHYKKKVEEHFSNSNPRRMWQGLQTITDYRTTKPSPASSDVSFLNELNNFYARIERGNPTTTTKADVTPDHQPLTLSPTDVGAVLSRINIHKAAGPDGIPGRVLRACSGELAGVLTDIFNLSLAHAVVPACFKSTSIVPIPKNSNPSCLNDYRPVALTPIITKCLEQLVLAHFKSCLPPTLDPHQFAYRQNRSTEDAVSIALHSVLSHLDNNNTYARMLFIDFSSAFNTIHPSQLIRKLTDLGISSLICKWLLDFLTNRPQHVRLDNHCSSTITMNTGVPQGCVMSPFLYSLFTHDCRPADGSNTIIKFADDTTVIGLISDNDEAAYREEMDRLAEWCDTNNLLLNTEKTKELIVDYRRNADPHPPIHIKGTAVERVSSFKFLGVHISEDLTWTTNCSKLVKKAHQRLFFLRTLRKNHLSSDILVNFYRCTIESILTNCITVWYGNCSASDRKALQRVVKTAQRIAGAPLPAIKDIYRKRCLKKAGKIIRDPSHPSHGLFILLPSGSGLNIHTPTMDNRTLKHTIITWTEPPLTTTSTLYSLCRNYPHPHLS</sequence>
<evidence type="ECO:0000256" key="2">
    <source>
        <dbReference type="SAM" id="Phobius"/>
    </source>
</evidence>
<feature type="transmembrane region" description="Helical" evidence="2">
    <location>
        <begin position="12"/>
        <end position="30"/>
    </location>
</feature>
<dbReference type="Pfam" id="PF09004">
    <property type="entry name" value="ALKBH8_N"/>
    <property type="match status" value="1"/>
</dbReference>
<reference evidence="4" key="2">
    <citation type="submission" date="2025-09" db="UniProtKB">
        <authorList>
            <consortium name="Ensembl"/>
        </authorList>
    </citation>
    <scope>IDENTIFICATION</scope>
</reference>
<dbReference type="PANTHER" id="PTHR47510:SF3">
    <property type="entry name" value="ENDO_EXONUCLEASE_PHOSPHATASE DOMAIN-CONTAINING PROTEIN"/>
    <property type="match status" value="1"/>
</dbReference>
<keyword evidence="5" id="KW-1185">Reference proteome</keyword>
<dbReference type="CDD" id="cd01650">
    <property type="entry name" value="RT_nLTR_like"/>
    <property type="match status" value="1"/>
</dbReference>
<dbReference type="OMA" id="RINIHKA"/>
<dbReference type="PANTHER" id="PTHR47510">
    <property type="entry name" value="REVERSE TRANSCRIPTASE DOMAIN-CONTAINING PROTEIN"/>
    <property type="match status" value="1"/>
</dbReference>
<dbReference type="InterPro" id="IPR015095">
    <property type="entry name" value="AlkB_hom8_N"/>
</dbReference>
<dbReference type="PROSITE" id="PS50878">
    <property type="entry name" value="RT_POL"/>
    <property type="match status" value="1"/>
</dbReference>
<proteinExistence type="predicted"/>
<feature type="domain" description="Reverse transcriptase" evidence="3">
    <location>
        <begin position="564"/>
        <end position="830"/>
    </location>
</feature>
<dbReference type="GO" id="GO:0008168">
    <property type="term" value="F:methyltransferase activity"/>
    <property type="evidence" value="ECO:0007669"/>
    <property type="project" value="InterPro"/>
</dbReference>
<dbReference type="SUPFAM" id="SSF56219">
    <property type="entry name" value="DNase I-like"/>
    <property type="match status" value="1"/>
</dbReference>
<evidence type="ECO:0000313" key="5">
    <source>
        <dbReference type="Proteomes" id="UP000005207"/>
    </source>
</evidence>
<dbReference type="GO" id="GO:0016706">
    <property type="term" value="F:2-oxoglutarate-dependent dioxygenase activity"/>
    <property type="evidence" value="ECO:0007669"/>
    <property type="project" value="InterPro"/>
</dbReference>
<dbReference type="InterPro" id="IPR000477">
    <property type="entry name" value="RT_dom"/>
</dbReference>
<evidence type="ECO:0000259" key="3">
    <source>
        <dbReference type="PROSITE" id="PS50878"/>
    </source>
</evidence>
<dbReference type="SUPFAM" id="SSF56672">
    <property type="entry name" value="DNA/RNA polymerases"/>
    <property type="match status" value="1"/>
</dbReference>
<keyword evidence="2" id="KW-0472">Membrane</keyword>
<reference evidence="4" key="1">
    <citation type="submission" date="2025-08" db="UniProtKB">
        <authorList>
            <consortium name="Ensembl"/>
        </authorList>
    </citation>
    <scope>IDENTIFICATION</scope>
</reference>
<dbReference type="AlphaFoldDB" id="A0A669CEW8"/>